<accession>A0A5N6K4D3</accession>
<name>A0A5N6K4D3_MONLA</name>
<proteinExistence type="predicted"/>
<protein>
    <submittedName>
        <fullName evidence="1">Uncharacterized protein</fullName>
    </submittedName>
</protein>
<evidence type="ECO:0000313" key="1">
    <source>
        <dbReference type="EMBL" id="KAB8297177.1"/>
    </source>
</evidence>
<sequence length="79" mass="9149">MAFSLIIYGCLATKIMMVEMEFWCIKMVTARSVVADVEVYIWRWRRMTLLSESTPLAAWMELIYFAVGIMREPVACTSS</sequence>
<organism evidence="1 2">
    <name type="scientific">Monilinia laxa</name>
    <name type="common">Brown rot fungus</name>
    <name type="synonym">Sclerotinia laxa</name>
    <dbReference type="NCBI Taxonomy" id="61186"/>
    <lineage>
        <taxon>Eukaryota</taxon>
        <taxon>Fungi</taxon>
        <taxon>Dikarya</taxon>
        <taxon>Ascomycota</taxon>
        <taxon>Pezizomycotina</taxon>
        <taxon>Leotiomycetes</taxon>
        <taxon>Helotiales</taxon>
        <taxon>Sclerotiniaceae</taxon>
        <taxon>Monilinia</taxon>
    </lineage>
</organism>
<dbReference type="AlphaFoldDB" id="A0A5N6K4D3"/>
<dbReference type="Proteomes" id="UP000326757">
    <property type="component" value="Unassembled WGS sequence"/>
</dbReference>
<comment type="caution">
    <text evidence="1">The sequence shown here is derived from an EMBL/GenBank/DDBJ whole genome shotgun (WGS) entry which is preliminary data.</text>
</comment>
<keyword evidence="2" id="KW-1185">Reference proteome</keyword>
<dbReference type="EMBL" id="VIGI01000008">
    <property type="protein sequence ID" value="KAB8297177.1"/>
    <property type="molecule type" value="Genomic_DNA"/>
</dbReference>
<reference evidence="1 2" key="1">
    <citation type="submission" date="2019-06" db="EMBL/GenBank/DDBJ databases">
        <title>Genome Sequence of the Brown Rot Fungal Pathogen Monilinia laxa.</title>
        <authorList>
            <person name="De Miccolis Angelini R.M."/>
            <person name="Landi L."/>
            <person name="Abate D."/>
            <person name="Pollastro S."/>
            <person name="Romanazzi G."/>
            <person name="Faretra F."/>
        </authorList>
    </citation>
    <scope>NUCLEOTIDE SEQUENCE [LARGE SCALE GENOMIC DNA]</scope>
    <source>
        <strain evidence="1 2">Mlax316</strain>
    </source>
</reference>
<gene>
    <name evidence="1" type="ORF">EYC80_002556</name>
</gene>
<evidence type="ECO:0000313" key="2">
    <source>
        <dbReference type="Proteomes" id="UP000326757"/>
    </source>
</evidence>